<keyword evidence="2" id="KW-0812">Transmembrane</keyword>
<keyword evidence="2" id="KW-0472">Membrane</keyword>
<reference evidence="4 5" key="1">
    <citation type="submission" date="2016-08" db="EMBL/GenBank/DDBJ databases">
        <title>Draft genome sequence of Candidatus Piscirickettsia litoralis, from seawater.</title>
        <authorList>
            <person name="Wan X."/>
            <person name="Lee A.J."/>
            <person name="Hou S."/>
            <person name="Donachie S.P."/>
        </authorList>
    </citation>
    <scope>NUCLEOTIDE SEQUENCE [LARGE SCALE GENOMIC DNA]</scope>
    <source>
        <strain evidence="4 5">Y2</strain>
    </source>
</reference>
<dbReference type="Proteomes" id="UP000094329">
    <property type="component" value="Unassembled WGS sequence"/>
</dbReference>
<dbReference type="RefSeq" id="WP_069311479.1">
    <property type="nucleotide sequence ID" value="NZ_MDTU01000001.1"/>
</dbReference>
<evidence type="ECO:0000313" key="5">
    <source>
        <dbReference type="Proteomes" id="UP000094329"/>
    </source>
</evidence>
<evidence type="ECO:0000256" key="2">
    <source>
        <dbReference type="SAM" id="Phobius"/>
    </source>
</evidence>
<feature type="signal peptide" evidence="3">
    <location>
        <begin position="1"/>
        <end position="26"/>
    </location>
</feature>
<feature type="transmembrane region" description="Helical" evidence="2">
    <location>
        <begin position="79"/>
        <end position="103"/>
    </location>
</feature>
<evidence type="ECO:0000313" key="4">
    <source>
        <dbReference type="EMBL" id="ODN41677.1"/>
    </source>
</evidence>
<feature type="compositionally biased region" description="Polar residues" evidence="1">
    <location>
        <begin position="59"/>
        <end position="70"/>
    </location>
</feature>
<comment type="caution">
    <text evidence="4">The sequence shown here is derived from an EMBL/GenBank/DDBJ whole genome shotgun (WGS) entry which is preliminary data.</text>
</comment>
<feature type="compositionally biased region" description="Low complexity" evidence="1">
    <location>
        <begin position="40"/>
        <end position="56"/>
    </location>
</feature>
<keyword evidence="3" id="KW-0732">Signal</keyword>
<accession>A0ABX3A087</accession>
<organism evidence="4 5">
    <name type="scientific">Piscirickettsia litoralis</name>
    <dbReference type="NCBI Taxonomy" id="1891921"/>
    <lineage>
        <taxon>Bacteria</taxon>
        <taxon>Pseudomonadati</taxon>
        <taxon>Pseudomonadota</taxon>
        <taxon>Gammaproteobacteria</taxon>
        <taxon>Thiotrichales</taxon>
        <taxon>Piscirickettsiaceae</taxon>
        <taxon>Piscirickettsia</taxon>
    </lineage>
</organism>
<dbReference type="EMBL" id="MDTU01000001">
    <property type="protein sequence ID" value="ODN41677.1"/>
    <property type="molecule type" value="Genomic_DNA"/>
</dbReference>
<keyword evidence="2" id="KW-1133">Transmembrane helix</keyword>
<sequence length="107" mass="11765">MKYLIQQMTGIFALVMALMFPALVNAEAVSVTLPQQNSASSVQSQGSVNSVSNNRQQLKKQSTVTTQSANKPKRPSGGFLALILLLIFIFVSVPILFIIWLSVRRNK</sequence>
<feature type="chain" id="PRO_5045264649" evidence="3">
    <location>
        <begin position="27"/>
        <end position="107"/>
    </location>
</feature>
<name>A0ABX3A087_9GAMM</name>
<gene>
    <name evidence="4" type="ORF">BGC07_00120</name>
</gene>
<evidence type="ECO:0000256" key="1">
    <source>
        <dbReference type="SAM" id="MobiDB-lite"/>
    </source>
</evidence>
<protein>
    <submittedName>
        <fullName evidence="4">Uncharacterized protein</fullName>
    </submittedName>
</protein>
<feature type="region of interest" description="Disordered" evidence="1">
    <location>
        <begin position="40"/>
        <end position="74"/>
    </location>
</feature>
<keyword evidence="5" id="KW-1185">Reference proteome</keyword>
<evidence type="ECO:0000256" key="3">
    <source>
        <dbReference type="SAM" id="SignalP"/>
    </source>
</evidence>
<proteinExistence type="predicted"/>